<dbReference type="GO" id="GO:0006629">
    <property type="term" value="P:lipid metabolic process"/>
    <property type="evidence" value="ECO:0007669"/>
    <property type="project" value="UniProtKB-KW"/>
</dbReference>
<keyword evidence="1" id="KW-0443">Lipid metabolism</keyword>
<dbReference type="InterPro" id="IPR002641">
    <property type="entry name" value="PNPLA_dom"/>
</dbReference>
<reference evidence="3" key="1">
    <citation type="submission" date="2018-05" db="EMBL/GenBank/DDBJ databases">
        <authorList>
            <person name="Lanie J.A."/>
            <person name="Ng W.-L."/>
            <person name="Kazmierczak K.M."/>
            <person name="Andrzejewski T.M."/>
            <person name="Davidsen T.M."/>
            <person name="Wayne K.J."/>
            <person name="Tettelin H."/>
            <person name="Glass J.I."/>
            <person name="Rusch D."/>
            <person name="Podicherti R."/>
            <person name="Tsui H.-C.T."/>
            <person name="Winkler M.E."/>
        </authorList>
    </citation>
    <scope>NUCLEOTIDE SEQUENCE</scope>
</reference>
<dbReference type="AlphaFoldDB" id="A0A382IKX5"/>
<feature type="domain" description="PNPLA" evidence="2">
    <location>
        <begin position="11"/>
        <end position="204"/>
    </location>
</feature>
<dbReference type="InterPro" id="IPR016035">
    <property type="entry name" value="Acyl_Trfase/lysoPLipase"/>
</dbReference>
<dbReference type="Gene3D" id="3.40.1090.10">
    <property type="entry name" value="Cytosolic phospholipase A2 catalytic domain"/>
    <property type="match status" value="1"/>
</dbReference>
<evidence type="ECO:0000313" key="3">
    <source>
        <dbReference type="EMBL" id="SVB99939.1"/>
    </source>
</evidence>
<name>A0A382IKX5_9ZZZZ</name>
<protein>
    <recommendedName>
        <fullName evidence="2">PNPLA domain-containing protein</fullName>
    </recommendedName>
</protein>
<proteinExistence type="predicted"/>
<dbReference type="PROSITE" id="PS51635">
    <property type="entry name" value="PNPLA"/>
    <property type="match status" value="1"/>
</dbReference>
<sequence>MARKDAGTLALVLTGGGARAAYQVGFLRWMARHFPEMNFPILTGVSAGAINAAYLASYDGTQAEAVEHLNELWRGLTVDKVFRIDAPSLLSHVARWGIRLVSGGSPIAPRVRGMVDTAPLAETLTAGFGLSPGVKEIPGVARNLETRQLSALGIVTSNYNTGQSITWIQGPHLAGWQRPQRRSRKSRLSLDHVMASAALPFFFP</sequence>
<gene>
    <name evidence="3" type="ORF">METZ01_LOCUS252793</name>
</gene>
<accession>A0A382IKX5</accession>
<dbReference type="Pfam" id="PF01734">
    <property type="entry name" value="Patatin"/>
    <property type="match status" value="1"/>
</dbReference>
<dbReference type="EMBL" id="UINC01067857">
    <property type="protein sequence ID" value="SVB99939.1"/>
    <property type="molecule type" value="Genomic_DNA"/>
</dbReference>
<evidence type="ECO:0000256" key="1">
    <source>
        <dbReference type="ARBA" id="ARBA00023098"/>
    </source>
</evidence>
<organism evidence="3">
    <name type="scientific">marine metagenome</name>
    <dbReference type="NCBI Taxonomy" id="408172"/>
    <lineage>
        <taxon>unclassified sequences</taxon>
        <taxon>metagenomes</taxon>
        <taxon>ecological metagenomes</taxon>
    </lineage>
</organism>
<dbReference type="SUPFAM" id="SSF52151">
    <property type="entry name" value="FabD/lysophospholipase-like"/>
    <property type="match status" value="1"/>
</dbReference>
<feature type="non-terminal residue" evidence="3">
    <location>
        <position position="204"/>
    </location>
</feature>
<evidence type="ECO:0000259" key="2">
    <source>
        <dbReference type="PROSITE" id="PS51635"/>
    </source>
</evidence>